<dbReference type="InterPro" id="IPR000157">
    <property type="entry name" value="TIR_dom"/>
</dbReference>
<dbReference type="InterPro" id="IPR011990">
    <property type="entry name" value="TPR-like_helical_dom_sf"/>
</dbReference>
<dbReference type="InterPro" id="IPR019734">
    <property type="entry name" value="TPR_rpt"/>
</dbReference>
<dbReference type="RefSeq" id="WP_309766810.1">
    <property type="nucleotide sequence ID" value="NZ_JARWAI010000002.1"/>
</dbReference>
<protein>
    <submittedName>
        <fullName evidence="3">Toll/interleukin-1 receptor domain-containing protein</fullName>
    </submittedName>
</protein>
<keyword evidence="1" id="KW-0802">TPR repeat</keyword>
<evidence type="ECO:0000259" key="2">
    <source>
        <dbReference type="PROSITE" id="PS50104"/>
    </source>
</evidence>
<evidence type="ECO:0000313" key="4">
    <source>
        <dbReference type="Proteomes" id="UP001269267"/>
    </source>
</evidence>
<proteinExistence type="predicted"/>
<comment type="caution">
    <text evidence="3">The sequence shown here is derived from an EMBL/GenBank/DDBJ whole genome shotgun (WGS) entry which is preliminary data.</text>
</comment>
<dbReference type="SUPFAM" id="SSF52200">
    <property type="entry name" value="Toll/Interleukin receptor TIR domain"/>
    <property type="match status" value="1"/>
</dbReference>
<organism evidence="3 4">
    <name type="scientific">Vreelandella gomseomensis</name>
    <dbReference type="NCBI Taxonomy" id="370766"/>
    <lineage>
        <taxon>Bacteria</taxon>
        <taxon>Pseudomonadati</taxon>
        <taxon>Pseudomonadota</taxon>
        <taxon>Gammaproteobacteria</taxon>
        <taxon>Oceanospirillales</taxon>
        <taxon>Halomonadaceae</taxon>
        <taxon>Vreelandella</taxon>
    </lineage>
</organism>
<dbReference type="PROSITE" id="PS50005">
    <property type="entry name" value="TPR"/>
    <property type="match status" value="1"/>
</dbReference>
<reference evidence="3 4" key="1">
    <citation type="submission" date="2023-04" db="EMBL/GenBank/DDBJ databases">
        <title>A long-awaited taxogenomic arrangement of the family Halomonadaceae.</title>
        <authorList>
            <person name="De La Haba R."/>
            <person name="Chuvochina M."/>
            <person name="Wittouck S."/>
            <person name="Arahal D.R."/>
            <person name="Sanchez-Porro C."/>
            <person name="Hugenholtz P."/>
            <person name="Ventosa A."/>
        </authorList>
    </citation>
    <scope>NUCLEOTIDE SEQUENCE [LARGE SCALE GENOMIC DNA]</scope>
    <source>
        <strain evidence="3 4">DSM 18042</strain>
    </source>
</reference>
<dbReference type="Pfam" id="PF13676">
    <property type="entry name" value="TIR_2"/>
    <property type="match status" value="1"/>
</dbReference>
<evidence type="ECO:0000256" key="1">
    <source>
        <dbReference type="PROSITE-ProRule" id="PRU00339"/>
    </source>
</evidence>
<dbReference type="InterPro" id="IPR035897">
    <property type="entry name" value="Toll_tir_struct_dom_sf"/>
</dbReference>
<dbReference type="Gene3D" id="3.40.50.10140">
    <property type="entry name" value="Toll/interleukin-1 receptor homology (TIR) domain"/>
    <property type="match status" value="1"/>
</dbReference>
<keyword evidence="4" id="KW-1185">Reference proteome</keyword>
<accession>A0ABU1G8K4</accession>
<feature type="repeat" description="TPR" evidence="1">
    <location>
        <begin position="593"/>
        <end position="626"/>
    </location>
</feature>
<feature type="domain" description="TIR" evidence="2">
    <location>
        <begin position="1"/>
        <end position="155"/>
    </location>
</feature>
<name>A0ABU1G8K4_9GAMM</name>
<gene>
    <name evidence="3" type="ORF">QC815_02595</name>
</gene>
<dbReference type="SUPFAM" id="SSF48452">
    <property type="entry name" value="TPR-like"/>
    <property type="match status" value="1"/>
</dbReference>
<dbReference type="EMBL" id="JARWAI010000002">
    <property type="protein sequence ID" value="MDR5873800.1"/>
    <property type="molecule type" value="Genomic_DNA"/>
</dbReference>
<sequence>MIKCFLSHSSTDKEGYVSIVKNIIRKESIIYDEDTFEAGMSPGEEIINGLDETSLFVIFISESALESEWVKNEVFMAKEKVDIGKIDRIYPIIIDEKITFEDTRIPSWMKEGFNIQHIRQPKVAARKINSRLRELTWKNHPTLREREKIFVGRNAKIKHVEERFDDYEKDPPLVFIASGLNSIGRKSFIKHSLKKSNVIRDSYELPQVSLDESDSVEDFILKINDLGFTDAINTEDLLKTDLHEKNKIASVLVNGIVSEKERVLIEDRGAIVQFNGEIVDWFTNIINNIADREHLTFCISSKFRANRSLKHRNPVFYMEEIPELEKSERNGLLSRYTKFRGLELSRDELGFFSDILTGYPEQVIYAVDMIAESSVFEAKKNSHLIQEYATDKAKLVIDSLKNNQQALNFLYFLSKFEFISFDFLFELTDEETYFPILSDFLLSSVCERLGASGDYIRVNEVIKDYIDRSRFGMPTEFTDKLKSHVQEFINSNEDDNRDISDYIFSIQEALISGEDVPDRLLVPSYFIKTIRTIYKRGGGSNYKEVLRLSDRVLQNSSYLHKNVLSHIYFLKCQALARLRDPEFFGVVKHVHEPEKSFLHGFYYRIQGSQDRAISSYNKVLEKRPNDFRAKSELVLVYMQSDEYELAYELAKQIYIRAPNNPINANNYLSCIFQKDKNQAERSLIEEIVGRLESDPTDRAQEMYSSARAKILAHFDNDVIGAYKLLEETIRRFPEVTYPILTLADLAIQFKNTDKLKQAIALLDDKESKNSQTYRSYIRYKSIYIAMTGDCGKAISLARTELSGVRKEALDKFINRLSAL</sequence>
<dbReference type="Proteomes" id="UP001269267">
    <property type="component" value="Unassembled WGS sequence"/>
</dbReference>
<evidence type="ECO:0000313" key="3">
    <source>
        <dbReference type="EMBL" id="MDR5873800.1"/>
    </source>
</evidence>
<dbReference type="PROSITE" id="PS50104">
    <property type="entry name" value="TIR"/>
    <property type="match status" value="1"/>
</dbReference>
<keyword evidence="3" id="KW-0675">Receptor</keyword>
<dbReference type="Gene3D" id="1.25.40.10">
    <property type="entry name" value="Tetratricopeptide repeat domain"/>
    <property type="match status" value="1"/>
</dbReference>